<feature type="compositionally biased region" description="Low complexity" evidence="1">
    <location>
        <begin position="233"/>
        <end position="245"/>
    </location>
</feature>
<dbReference type="EMBL" id="AP029263">
    <property type="protein sequence ID" value="BFF91790.1"/>
    <property type="molecule type" value="Genomic_DNA"/>
</dbReference>
<feature type="compositionally biased region" description="Basic and acidic residues" evidence="1">
    <location>
        <begin position="1022"/>
        <end position="1031"/>
    </location>
</feature>
<feature type="compositionally biased region" description="Basic and acidic residues" evidence="1">
    <location>
        <begin position="176"/>
        <end position="193"/>
    </location>
</feature>
<feature type="compositionally biased region" description="Polar residues" evidence="1">
    <location>
        <begin position="325"/>
        <end position="336"/>
    </location>
</feature>
<dbReference type="AlphaFoldDB" id="A0AAU9F6B7"/>
<proteinExistence type="predicted"/>
<feature type="compositionally biased region" description="Basic and acidic residues" evidence="1">
    <location>
        <begin position="662"/>
        <end position="672"/>
    </location>
</feature>
<name>A0AAU9F6B7_DROMD</name>
<keyword evidence="4" id="KW-1185">Reference proteome</keyword>
<reference evidence="3 4" key="1">
    <citation type="submission" date="2024-02" db="EMBL/GenBank/DDBJ databases">
        <title>A chromosome-level genome assembly of Drosophila madeirensis, a fruit fly species endemic to Madeira island.</title>
        <authorList>
            <person name="Tomihara K."/>
            <person name="Llopart A."/>
            <person name="Yamamoto D."/>
        </authorList>
    </citation>
    <scope>NUCLEOTIDE SEQUENCE [LARGE SCALE GENOMIC DNA]</scope>
    <source>
        <strain evidence="3 4">RF1</strain>
    </source>
</reference>
<feature type="compositionally biased region" description="Basic and acidic residues" evidence="1">
    <location>
        <begin position="559"/>
        <end position="579"/>
    </location>
</feature>
<feature type="compositionally biased region" description="Basic and acidic residues" evidence="1">
    <location>
        <begin position="861"/>
        <end position="896"/>
    </location>
</feature>
<feature type="compositionally biased region" description="Low complexity" evidence="1">
    <location>
        <begin position="1065"/>
        <end position="1080"/>
    </location>
</feature>
<dbReference type="Pfam" id="PF05205">
    <property type="entry name" value="COMPASS-Shg1"/>
    <property type="match status" value="1"/>
</dbReference>
<feature type="region of interest" description="Disordered" evidence="1">
    <location>
        <begin position="252"/>
        <end position="271"/>
    </location>
</feature>
<dbReference type="GO" id="GO:0048188">
    <property type="term" value="C:Set1C/COMPASS complex"/>
    <property type="evidence" value="ECO:0007669"/>
    <property type="project" value="TreeGrafter"/>
</dbReference>
<feature type="compositionally biased region" description="Polar residues" evidence="1">
    <location>
        <begin position="219"/>
        <end position="232"/>
    </location>
</feature>
<feature type="compositionally biased region" description="Low complexity" evidence="1">
    <location>
        <begin position="969"/>
        <end position="984"/>
    </location>
</feature>
<feature type="compositionally biased region" description="Basic and acidic residues" evidence="1">
    <location>
        <begin position="692"/>
        <end position="706"/>
    </location>
</feature>
<feature type="region of interest" description="Disordered" evidence="1">
    <location>
        <begin position="117"/>
        <end position="144"/>
    </location>
</feature>
<dbReference type="Proteomes" id="UP001500889">
    <property type="component" value="Chromosome O"/>
</dbReference>
<gene>
    <name evidence="3" type="ORF">DMAD_10001</name>
</gene>
<evidence type="ECO:0000259" key="2">
    <source>
        <dbReference type="Pfam" id="PF05205"/>
    </source>
</evidence>
<feature type="compositionally biased region" description="Polar residues" evidence="1">
    <location>
        <begin position="262"/>
        <end position="271"/>
    </location>
</feature>
<dbReference type="PANTHER" id="PTHR31532:SF10">
    <property type="entry name" value="BIORIENTATION OF CHROMOSOMES IN CELL DIVISION PROTEIN 1-LIKE 1"/>
    <property type="match status" value="1"/>
</dbReference>
<feature type="compositionally biased region" description="Basic and acidic residues" evidence="1">
    <location>
        <begin position="207"/>
        <end position="218"/>
    </location>
</feature>
<dbReference type="InterPro" id="IPR055264">
    <property type="entry name" value="BOD1/SHG1_dom"/>
</dbReference>
<feature type="compositionally biased region" description="Pro residues" evidence="1">
    <location>
        <begin position="117"/>
        <end position="137"/>
    </location>
</feature>
<feature type="region of interest" description="Disordered" evidence="1">
    <location>
        <begin position="161"/>
        <end position="246"/>
    </location>
</feature>
<feature type="compositionally biased region" description="Low complexity" evidence="1">
    <location>
        <begin position="608"/>
        <end position="625"/>
    </location>
</feature>
<feature type="region of interest" description="Disordered" evidence="1">
    <location>
        <begin position="822"/>
        <end position="993"/>
    </location>
</feature>
<evidence type="ECO:0000256" key="1">
    <source>
        <dbReference type="SAM" id="MobiDB-lite"/>
    </source>
</evidence>
<dbReference type="PANTHER" id="PTHR31532">
    <property type="entry name" value="BIORIENTATION OF CHROMOSOMES IN CELL DIVISION 1 FAMILY MEMBER"/>
    <property type="match status" value="1"/>
</dbReference>
<feature type="domain" description="BOD1/SHG1" evidence="2">
    <location>
        <begin position="8"/>
        <end position="104"/>
    </location>
</feature>
<dbReference type="GO" id="GO:0031297">
    <property type="term" value="P:replication fork processing"/>
    <property type="evidence" value="ECO:0007669"/>
    <property type="project" value="TreeGrafter"/>
</dbReference>
<organism evidence="3 4">
    <name type="scientific">Drosophila madeirensis</name>
    <name type="common">Fruit fly</name>
    <dbReference type="NCBI Taxonomy" id="30013"/>
    <lineage>
        <taxon>Eukaryota</taxon>
        <taxon>Metazoa</taxon>
        <taxon>Ecdysozoa</taxon>
        <taxon>Arthropoda</taxon>
        <taxon>Hexapoda</taxon>
        <taxon>Insecta</taxon>
        <taxon>Pterygota</taxon>
        <taxon>Neoptera</taxon>
        <taxon>Endopterygota</taxon>
        <taxon>Diptera</taxon>
        <taxon>Brachycera</taxon>
        <taxon>Muscomorpha</taxon>
        <taxon>Ephydroidea</taxon>
        <taxon>Drosophilidae</taxon>
        <taxon>Drosophila</taxon>
        <taxon>Sophophora</taxon>
    </lineage>
</organism>
<evidence type="ECO:0000313" key="4">
    <source>
        <dbReference type="Proteomes" id="UP001500889"/>
    </source>
</evidence>
<feature type="region of interest" description="Disordered" evidence="1">
    <location>
        <begin position="1019"/>
        <end position="1157"/>
    </location>
</feature>
<feature type="compositionally biased region" description="Basic and acidic residues" evidence="1">
    <location>
        <begin position="507"/>
        <end position="517"/>
    </location>
</feature>
<feature type="compositionally biased region" description="Basic and acidic residues" evidence="1">
    <location>
        <begin position="1103"/>
        <end position="1113"/>
    </location>
</feature>
<feature type="compositionally biased region" description="Basic and acidic residues" evidence="1">
    <location>
        <begin position="829"/>
        <end position="845"/>
    </location>
</feature>
<feature type="region of interest" description="Disordered" evidence="1">
    <location>
        <begin position="312"/>
        <end position="793"/>
    </location>
</feature>
<protein>
    <submittedName>
        <fullName evidence="3">Serine-rich adhesin for platelets</fullName>
    </submittedName>
</protein>
<feature type="compositionally biased region" description="Low complexity" evidence="1">
    <location>
        <begin position="945"/>
        <end position="958"/>
    </location>
</feature>
<feature type="compositionally biased region" description="Low complexity" evidence="1">
    <location>
        <begin position="673"/>
        <end position="690"/>
    </location>
</feature>
<accession>A0AAU9F6B7</accession>
<evidence type="ECO:0000313" key="3">
    <source>
        <dbReference type="EMBL" id="BFF91790.1"/>
    </source>
</evidence>
<feature type="compositionally biased region" description="Basic and acidic residues" evidence="1">
    <location>
        <begin position="722"/>
        <end position="745"/>
    </location>
</feature>
<sequence>MDDFVKNLIEEVKSQGVFDEFRFNCCLADVDTKPAYQNVRNRVETAVNDFLAKQRWTPDTNKVQLRERLRKHLLDSDVLEKGVDQIVDQVVNPKVATIFEPKIESIAYKYLGITPPPPPTSAPPPRPTLLPAPPLPPYAGHMNGSSLLNVQTSASLLPTDLEQISPDSDRGTVQSDGKDDSKEDDLPPGVDDRNFDDDTSPSFEPLSEDKPAASKDDLNNGSLNTMDSVNGASQASQLSQVSSDSRLTMASFSESVVDGRQPTPTSNSVELTPNMAANISEEAQMPKFSENSNDASGGDHCSRPLHFDIKQDAITFEGTERRNSVSENTNGGSQAMSIEEAIMSEVKANIEDASNASIEPATPRELEQSAPPSFHAFPMPQPPPTPPPPPQAPPPAPEEPPPAPKTPPPAPKTPPPAPELAAPEAAAPPAPQEPPPVPEVAPPAPESPPPEPETTELPRAPLIINESVSEAIAQELSPKENKIPEAESNGSEIVRQESPLAPTTATDKVEEVKEDVAVKLSPLDDFEAPKEDVTKSLSSQSKSNSKDKDKERDRRHHTSNSDDKQRRKSREPKDRDADRNRHKSQSKHSSSSSSKHSSSHSSSKHKSSSSSSAQKDKSSSSTSSSRSHRESSSSKRSASTSSSRHENSSSHKKHKSSSSSSRSDRDKERSKDGQSQSHRSHHSSSSSGTSSKKRDHERSRDRDRNKSTSSTNSTSAAPPVVQDDHNEIKAKLLKRRSSDSNDEGKPPPSSGGAAPLTPLPEPSTINEKADAPVQYGENSNGNTNGGSNGATDSAAILSMGSSVINVSDILQQSTTSFIELCAAGSGSQSKKDAEQVGKESEEKPVSETMETESTPTESEESAAKEEEQKLDEELVKVESVEKVENSPVEEVCKEADEISIDLKQMEQSPTDSEDSQIAEKEIAEETTTEEVSSLERPDSGDSQVAEEALTEEASSLETPATLDEKQEIAAESSEQSETPTETQTGDVLHFEQNTEEFKARLELINQLIPSMETLLNELSDSLPKELVDVRSLRQTKSKRRLNSGEVGHRDSAESESQESMRETTPPQSIDPSSSSSSGSPVKRLRRNEPKPSPTPSDGSINSKENEAIEKQELDGGVSAKRLSQKLCQQQRYTNDDLYKPRPVLSQRSRRRGLDAIL</sequence>
<feature type="compositionally biased region" description="Low complexity" evidence="1">
    <location>
        <begin position="846"/>
        <end position="856"/>
    </location>
</feature>
<feature type="compositionally biased region" description="Pro residues" evidence="1">
    <location>
        <begin position="426"/>
        <end position="452"/>
    </location>
</feature>
<feature type="compositionally biased region" description="Low complexity" evidence="1">
    <location>
        <begin position="587"/>
        <end position="601"/>
    </location>
</feature>
<feature type="compositionally biased region" description="Pro residues" evidence="1">
    <location>
        <begin position="379"/>
        <end position="418"/>
    </location>
</feature>